<feature type="domain" description="Helix-turn-helix" evidence="1">
    <location>
        <begin position="16"/>
        <end position="65"/>
    </location>
</feature>
<proteinExistence type="predicted"/>
<reference evidence="2 3" key="1">
    <citation type="journal article" date="2021" name="Int. J. Syst. Evol. Microbiol.">
        <title>Reticulibacter mediterranei gen. nov., sp. nov., within the new family Reticulibacteraceae fam. nov., and Ktedonospora formicarum gen. nov., sp. nov., Ktedonobacter robiniae sp. nov., Dictyobacter formicarum sp. nov. and Dictyobacter arantiisoli sp. nov., belonging to the class Ktedonobacteria.</title>
        <authorList>
            <person name="Yabe S."/>
            <person name="Zheng Y."/>
            <person name="Wang C.M."/>
            <person name="Sakai Y."/>
            <person name="Abe K."/>
            <person name="Yokota A."/>
            <person name="Donadio S."/>
            <person name="Cavaletti L."/>
            <person name="Monciardini P."/>
        </authorList>
    </citation>
    <scope>NUCLEOTIDE SEQUENCE [LARGE SCALE GENOMIC DNA]</scope>
    <source>
        <strain evidence="2 3">SOSP1-9</strain>
    </source>
</reference>
<comment type="caution">
    <text evidence="2">The sequence shown here is derived from an EMBL/GenBank/DDBJ whole genome shotgun (WGS) entry which is preliminary data.</text>
</comment>
<evidence type="ECO:0000313" key="3">
    <source>
        <dbReference type="Proteomes" id="UP000635565"/>
    </source>
</evidence>
<name>A0ABQ3V8V8_9CHLR</name>
<dbReference type="InterPro" id="IPR041657">
    <property type="entry name" value="HTH_17"/>
</dbReference>
<dbReference type="RefSeq" id="WP_373323722.1">
    <property type="nucleotide sequence ID" value="NZ_BNJJ01000001.1"/>
</dbReference>
<organism evidence="2 3">
    <name type="scientific">Dictyobacter formicarum</name>
    <dbReference type="NCBI Taxonomy" id="2778368"/>
    <lineage>
        <taxon>Bacteria</taxon>
        <taxon>Bacillati</taxon>
        <taxon>Chloroflexota</taxon>
        <taxon>Ktedonobacteria</taxon>
        <taxon>Ktedonobacterales</taxon>
        <taxon>Dictyobacteraceae</taxon>
        <taxon>Dictyobacter</taxon>
    </lineage>
</organism>
<dbReference type="Proteomes" id="UP000635565">
    <property type="component" value="Unassembled WGS sequence"/>
</dbReference>
<keyword evidence="3" id="KW-1185">Reference proteome</keyword>
<protein>
    <recommendedName>
        <fullName evidence="1">Helix-turn-helix domain-containing protein</fullName>
    </recommendedName>
</protein>
<dbReference type="EMBL" id="BNJJ01000001">
    <property type="protein sequence ID" value="GHO82409.1"/>
    <property type="molecule type" value="Genomic_DNA"/>
</dbReference>
<sequence>MKYSWYIVGMEQQRPYLTTTQAAERSGLSTSYMTLLLRQGKLEGFQVVRDWLIYTDSLEAFLAKTRKPGPKGPRTKA</sequence>
<evidence type="ECO:0000313" key="2">
    <source>
        <dbReference type="EMBL" id="GHO82409.1"/>
    </source>
</evidence>
<accession>A0ABQ3V8V8</accession>
<dbReference type="Pfam" id="PF12728">
    <property type="entry name" value="HTH_17"/>
    <property type="match status" value="1"/>
</dbReference>
<evidence type="ECO:0000259" key="1">
    <source>
        <dbReference type="Pfam" id="PF12728"/>
    </source>
</evidence>
<gene>
    <name evidence="2" type="ORF">KSZ_04150</name>
</gene>